<keyword evidence="7" id="KW-0645">Protease</keyword>
<dbReference type="Pfam" id="PF01433">
    <property type="entry name" value="Peptidase_M1"/>
    <property type="match status" value="1"/>
</dbReference>
<evidence type="ECO:0000256" key="2">
    <source>
        <dbReference type="ARBA" id="ARBA00001947"/>
    </source>
</evidence>
<evidence type="ECO:0000256" key="13">
    <source>
        <dbReference type="ARBA" id="ARBA00031533"/>
    </source>
</evidence>
<comment type="catalytic activity">
    <reaction evidence="1">
        <text>Release of an N-terminal amino acid, Xaa-|-Yaa- from a peptide, amide or arylamide. Xaa is preferably Ala, but may be most amino acids including Pro (slow action). When a terminal hydrophobic residue is followed by a prolyl residue, the two may be released as an intact Xaa-Pro dipeptide.</text>
        <dbReference type="EC" id="3.4.11.2"/>
    </reaction>
</comment>
<evidence type="ECO:0000256" key="11">
    <source>
        <dbReference type="ARBA" id="ARBA00023049"/>
    </source>
</evidence>
<evidence type="ECO:0000256" key="3">
    <source>
        <dbReference type="ARBA" id="ARBA00010136"/>
    </source>
</evidence>
<dbReference type="Pfam" id="PF17900">
    <property type="entry name" value="Peptidase_M1_N"/>
    <property type="match status" value="1"/>
</dbReference>
<dbReference type="InterPro" id="IPR014782">
    <property type="entry name" value="Peptidase_M1_dom"/>
</dbReference>
<evidence type="ECO:0000259" key="14">
    <source>
        <dbReference type="Pfam" id="PF01433"/>
    </source>
</evidence>
<protein>
    <recommendedName>
        <fullName evidence="5">Aminopeptidase N</fullName>
        <ecNumber evidence="4">3.4.11.2</ecNumber>
    </recommendedName>
    <alternativeName>
        <fullName evidence="12">Alanine aminopeptidase</fullName>
    </alternativeName>
    <alternativeName>
        <fullName evidence="13">Lysyl aminopeptidase</fullName>
    </alternativeName>
</protein>
<dbReference type="InterPro" id="IPR045357">
    <property type="entry name" value="Aminopeptidase_N-like_N"/>
</dbReference>
<keyword evidence="9" id="KW-0378">Hydrolase</keyword>
<dbReference type="InterPro" id="IPR050344">
    <property type="entry name" value="Peptidase_M1_aminopeptidases"/>
</dbReference>
<dbReference type="Gene3D" id="2.60.40.1730">
    <property type="entry name" value="tricorn interacting facor f3 domain"/>
    <property type="match status" value="1"/>
</dbReference>
<comment type="similarity">
    <text evidence="3">Belongs to the peptidase M1 family.</text>
</comment>
<keyword evidence="10" id="KW-0862">Zinc</keyword>
<feature type="domain" description="ERAP1-like C-terminal" evidence="15">
    <location>
        <begin position="538"/>
        <end position="863"/>
    </location>
</feature>
<dbReference type="InterPro" id="IPR012778">
    <property type="entry name" value="Pept_M1_aminopeptidase"/>
</dbReference>
<evidence type="ECO:0000256" key="8">
    <source>
        <dbReference type="ARBA" id="ARBA00022723"/>
    </source>
</evidence>
<evidence type="ECO:0000256" key="12">
    <source>
        <dbReference type="ARBA" id="ARBA00029811"/>
    </source>
</evidence>
<gene>
    <name evidence="17" type="primary">pepN</name>
    <name evidence="17" type="ORF">GCM10010411_36870</name>
</gene>
<sequence>MAGNLTRDEARERARLLTVESYAVELDLTTARSGADPRQGVGEDTERFGSTTLIRFGCAEPGASTFVDLHGAVVREVTLNGTALDPGSYDAEKGRIPLPSLAADNELRVVADAAYSRSGEGLHRFVDPVDESVYLYTQFETADAHRMYTCFDQPDLKATFELSVTAPAGWKVITNEGFDVNGVRTGTWHFPPTPKMSTYITALIAGPYHEVTGEYRRADGSVIPLGVYCRASLAEHLDADAILDVTRQGFDFFEKVFDQPYPFSKYDQLFVPEFNAGAMENAGAVTFLEDYVFRSRVTDAAYERRAETILHEMAHMWFGDLVTMRWWDDLWLNESFATYMSVLCQAEATKWTGSWTTFANLMKAWAYRQDQLPSTHPISADIPDIRAVEVNFDGITYAKGASVLKQLVAYVGRDNFLEGVRRYFQRHAWGNTVLADLLDALEETSGRDLASWSKEWLETAGVNTLRPVYEVDGNGDFTSFEVVQEAKPDYPTLRSHRVAIGLYDRTADGIVRRDRIELDLVGARTTVADLVGTKRPDLVLVNDDDLTYAKIRLDEHSLRTLIGALPGGTGGSAPLKQSAGIGEIKDGLPRALCWSAAWDMTRDAEMATRDYVKLVVSGIRGVTDISVAQTLLRQARTAVVQYGDPAWQPTGLELMADDLLELAQEAAPGSDFQLAYVQAFTAVAANDAHLANVAGLLDGSTVLDGLKVDTELRWALLRRLVVKGKAGVPEIDAELARDATAAGERHAAACNAAIPTAEAKAAAWDSIVSGTLPNAVFRATLGGFTEPDHLELLRPYADRYFDEVGRIWDEWSSDMSQTFAEVAYPFLVIEQGTVDRTEAYIDEHKPPSALVRLLSEGRDGVARALRARAKDGSAA</sequence>
<proteinExistence type="inferred from homology"/>
<evidence type="ECO:0000256" key="5">
    <source>
        <dbReference type="ARBA" id="ARBA00015611"/>
    </source>
</evidence>
<evidence type="ECO:0000259" key="15">
    <source>
        <dbReference type="Pfam" id="PF11838"/>
    </source>
</evidence>
<feature type="domain" description="Peptidase M1 membrane alanine aminopeptidase" evidence="14">
    <location>
        <begin position="243"/>
        <end position="456"/>
    </location>
</feature>
<evidence type="ECO:0000256" key="10">
    <source>
        <dbReference type="ARBA" id="ARBA00022833"/>
    </source>
</evidence>
<comment type="cofactor">
    <cofactor evidence="2">
        <name>Zn(2+)</name>
        <dbReference type="ChEBI" id="CHEBI:29105"/>
    </cofactor>
</comment>
<dbReference type="Pfam" id="PF11838">
    <property type="entry name" value="ERAP1_C"/>
    <property type="match status" value="1"/>
</dbReference>
<dbReference type="PANTHER" id="PTHR11533:SF174">
    <property type="entry name" value="PUROMYCIN-SENSITIVE AMINOPEPTIDASE-RELATED"/>
    <property type="match status" value="1"/>
</dbReference>
<keyword evidence="6 17" id="KW-0031">Aminopeptidase</keyword>
<dbReference type="SUPFAM" id="SSF55486">
    <property type="entry name" value="Metalloproteases ('zincins'), catalytic domain"/>
    <property type="match status" value="1"/>
</dbReference>
<evidence type="ECO:0000256" key="6">
    <source>
        <dbReference type="ARBA" id="ARBA00022438"/>
    </source>
</evidence>
<keyword evidence="18" id="KW-1185">Reference proteome</keyword>
<feature type="domain" description="Aminopeptidase N-like N-terminal" evidence="16">
    <location>
        <begin position="112"/>
        <end position="200"/>
    </location>
</feature>
<dbReference type="Proteomes" id="UP001501509">
    <property type="component" value="Unassembled WGS sequence"/>
</dbReference>
<dbReference type="CDD" id="cd09602">
    <property type="entry name" value="M1_APN"/>
    <property type="match status" value="1"/>
</dbReference>
<keyword evidence="8" id="KW-0479">Metal-binding</keyword>
<dbReference type="InterPro" id="IPR042097">
    <property type="entry name" value="Aminopeptidase_N-like_N_sf"/>
</dbReference>
<organism evidence="17 18">
    <name type="scientific">Actinomadura fulvescens</name>
    <dbReference type="NCBI Taxonomy" id="46160"/>
    <lineage>
        <taxon>Bacteria</taxon>
        <taxon>Bacillati</taxon>
        <taxon>Actinomycetota</taxon>
        <taxon>Actinomycetes</taxon>
        <taxon>Streptosporangiales</taxon>
        <taxon>Thermomonosporaceae</taxon>
        <taxon>Actinomadura</taxon>
    </lineage>
</organism>
<dbReference type="Gene3D" id="1.10.390.10">
    <property type="entry name" value="Neutral Protease Domain 2"/>
    <property type="match status" value="1"/>
</dbReference>
<name>A0ABP6C4C7_9ACTN</name>
<accession>A0ABP6C4C7</accession>
<evidence type="ECO:0000256" key="1">
    <source>
        <dbReference type="ARBA" id="ARBA00000098"/>
    </source>
</evidence>
<dbReference type="PRINTS" id="PR00756">
    <property type="entry name" value="ALADIPTASE"/>
</dbReference>
<dbReference type="SUPFAM" id="SSF63737">
    <property type="entry name" value="Leukotriene A4 hydrolase N-terminal domain"/>
    <property type="match status" value="1"/>
</dbReference>
<dbReference type="NCBIfam" id="TIGR02412">
    <property type="entry name" value="pepN_strep_liv"/>
    <property type="match status" value="1"/>
</dbReference>
<evidence type="ECO:0000313" key="17">
    <source>
        <dbReference type="EMBL" id="GAA2599856.1"/>
    </source>
</evidence>
<dbReference type="PANTHER" id="PTHR11533">
    <property type="entry name" value="PROTEASE M1 ZINC METALLOPROTEASE"/>
    <property type="match status" value="1"/>
</dbReference>
<dbReference type="RefSeq" id="WP_344542386.1">
    <property type="nucleotide sequence ID" value="NZ_BAAATD010000004.1"/>
</dbReference>
<dbReference type="EMBL" id="BAAATD010000004">
    <property type="protein sequence ID" value="GAA2599856.1"/>
    <property type="molecule type" value="Genomic_DNA"/>
</dbReference>
<dbReference type="InterPro" id="IPR024571">
    <property type="entry name" value="ERAP1-like_C_dom"/>
</dbReference>
<keyword evidence="11" id="KW-0482">Metalloprotease</keyword>
<reference evidence="18" key="1">
    <citation type="journal article" date="2019" name="Int. J. Syst. Evol. Microbiol.">
        <title>The Global Catalogue of Microorganisms (GCM) 10K type strain sequencing project: providing services to taxonomists for standard genome sequencing and annotation.</title>
        <authorList>
            <consortium name="The Broad Institute Genomics Platform"/>
            <consortium name="The Broad Institute Genome Sequencing Center for Infectious Disease"/>
            <person name="Wu L."/>
            <person name="Ma J."/>
        </authorList>
    </citation>
    <scope>NUCLEOTIDE SEQUENCE [LARGE SCALE GENOMIC DNA]</scope>
    <source>
        <strain evidence="18">JCM 6833</strain>
    </source>
</reference>
<dbReference type="InterPro" id="IPR027268">
    <property type="entry name" value="Peptidase_M4/M1_CTD_sf"/>
</dbReference>
<dbReference type="GO" id="GO:0004177">
    <property type="term" value="F:aminopeptidase activity"/>
    <property type="evidence" value="ECO:0007669"/>
    <property type="project" value="UniProtKB-KW"/>
</dbReference>
<evidence type="ECO:0000313" key="18">
    <source>
        <dbReference type="Proteomes" id="UP001501509"/>
    </source>
</evidence>
<evidence type="ECO:0000256" key="4">
    <source>
        <dbReference type="ARBA" id="ARBA00012564"/>
    </source>
</evidence>
<comment type="caution">
    <text evidence="17">The sequence shown here is derived from an EMBL/GenBank/DDBJ whole genome shotgun (WGS) entry which is preliminary data.</text>
</comment>
<evidence type="ECO:0000256" key="9">
    <source>
        <dbReference type="ARBA" id="ARBA00022801"/>
    </source>
</evidence>
<dbReference type="InterPro" id="IPR001930">
    <property type="entry name" value="Peptidase_M1"/>
</dbReference>
<evidence type="ECO:0000256" key="7">
    <source>
        <dbReference type="ARBA" id="ARBA00022670"/>
    </source>
</evidence>
<dbReference type="EC" id="3.4.11.2" evidence="4"/>
<evidence type="ECO:0000259" key="16">
    <source>
        <dbReference type="Pfam" id="PF17900"/>
    </source>
</evidence>